<evidence type="ECO:0000256" key="3">
    <source>
        <dbReference type="SAM" id="Phobius"/>
    </source>
</evidence>
<feature type="domain" description="Glycosyl hydrolase 94 supersandwich" evidence="4">
    <location>
        <begin position="1627"/>
        <end position="1895"/>
    </location>
</feature>
<dbReference type="InterPro" id="IPR033432">
    <property type="entry name" value="GH94_catalytic"/>
</dbReference>
<feature type="transmembrane region" description="Helical" evidence="3">
    <location>
        <begin position="940"/>
        <end position="959"/>
    </location>
</feature>
<evidence type="ECO:0000313" key="7">
    <source>
        <dbReference type="EMBL" id="OGI68957.1"/>
    </source>
</evidence>
<dbReference type="SMART" id="SM01068">
    <property type="entry name" value="CBM_X"/>
    <property type="match status" value="2"/>
</dbReference>
<protein>
    <recommendedName>
        <fullName evidence="9">Carbohydrate binding domain-containing protein</fullName>
    </recommendedName>
</protein>
<dbReference type="InterPro" id="IPR052047">
    <property type="entry name" value="GH94_Enzymes"/>
</dbReference>
<evidence type="ECO:0000259" key="4">
    <source>
        <dbReference type="Pfam" id="PF06165"/>
    </source>
</evidence>
<dbReference type="InterPro" id="IPR008928">
    <property type="entry name" value="6-hairpin_glycosidase_sf"/>
</dbReference>
<dbReference type="PANTHER" id="PTHR37469">
    <property type="entry name" value="CELLOBIONIC ACID PHOSPHORYLASE-RELATED"/>
    <property type="match status" value="1"/>
</dbReference>
<feature type="domain" description="Glycoamylase-like" evidence="5">
    <location>
        <begin position="1400"/>
        <end position="1574"/>
    </location>
</feature>
<comment type="caution">
    <text evidence="7">The sequence shown here is derived from an EMBL/GenBank/DDBJ whole genome shotgun (WGS) entry which is preliminary data.</text>
</comment>
<dbReference type="Gene3D" id="1.50.10.10">
    <property type="match status" value="1"/>
</dbReference>
<feature type="transmembrane region" description="Helical" evidence="3">
    <location>
        <begin position="387"/>
        <end position="408"/>
    </location>
</feature>
<dbReference type="InterPro" id="IPR037018">
    <property type="entry name" value="GH65_N"/>
</dbReference>
<dbReference type="Gene3D" id="1.50.10.140">
    <property type="match status" value="2"/>
</dbReference>
<evidence type="ECO:0000256" key="2">
    <source>
        <dbReference type="ARBA" id="ARBA00022679"/>
    </source>
</evidence>
<feature type="transmembrane region" description="Helical" evidence="3">
    <location>
        <begin position="909"/>
        <end position="934"/>
    </location>
</feature>
<keyword evidence="3" id="KW-0472">Membrane</keyword>
<dbReference type="GO" id="GO:0005975">
    <property type="term" value="P:carbohydrate metabolic process"/>
    <property type="evidence" value="ECO:0007669"/>
    <property type="project" value="InterPro"/>
</dbReference>
<evidence type="ECO:0008006" key="9">
    <source>
        <dbReference type="Google" id="ProtNLM"/>
    </source>
</evidence>
<dbReference type="InterPro" id="IPR011013">
    <property type="entry name" value="Gal_mutarotase_sf_dom"/>
</dbReference>
<sequence>MSISKTSSIADILKKKTSLSSNPDIALKYLKKFKLKARNVRALYGELMALCSGLRHITHEIESIIDNFFAVEAAIFEIENHIKKSDFKNLPLIAAEKNKYAPRLHFILSGLLKENSQIIDREILESFLVSYQKHSPLSIRELYAIPLLLQVVLVEHFGKLIEQSIKFLREYREADITYQNIKDQVNKASFSEFSKITSDLGSKYPLIPLSFGLHLYQKLSQEGSVMRPVIKWIKLNLDKQGINLKNLGEIESRLKSEDFNTISHIIESLHWIAQTRWDDIVQEINVVDTILSRDPAGIYSKMDIESAMEYRKAIVRIAERAAIHEAEVAKIAVRLASSNDASLSMAKKHVGYYLVDKGIIELEKKIGYRLSWKDVLYRFIVKNNQEFYFSSAFGINIVLTLGLGFIFWNYNASLLSASLFMVVVFLLNTEITLNILNVIITRFLPVRKLPKLDLLSVVSEKQRTFVVVPSMFHGVETVHNLIRKLEVCYLGNPQENILYALLLDFKDASSETMPEDDALIKATQEGVDNLNARYSQNGQKFFILYRKRIWNEKEGAYMGWERKRGKLREFNMLLRGARETSYMNGDVLRNIGHISYVITLDEDTELPKDAASGLIGTIDHPLNRPVLSLSGDRVERGYGIIQPRIGIRLALASKSIFSRLFSSVSGIDSYSSAVSDVYYDLFDNSLFFGKGIYDIDAVEKVMDGKIPDNLILSHDLLEGLYTRVGFASTIVLFDGFPNFYHEFMIRLDRWIRGDWQIIGWIKRKYHPKGAREPTLHFSFIDRWKIIDNLRRSLIPVFSIMIIAYGIFSAMPLGQISIYAVFVFGAPFLAALASDLFSLKKVPFSVRFYDTLRQIKLTFLHIILRAAIILHQAIVSITAIFRAIINLIIKKNLLRWHSFSDVSKKLSGKLLGYYQTMWTTQFVSIFLAILAYFFAPINNFLYFWLIFWLLSPLVGYFISLPRNKKKILNPKDTRMLRSIAYRTSHFFTDFSHKENNWLAQDNYQEYPKIIGISHPATSPTNIGMLFTSLFSSYEFGFIPLDHYIDKTRRAFASVSKLDRFKGHLYNWYDITKLQSLHPKYVSSIDSANFVVALITVRQGLKSIAQKPLVSSSVIRGVEDALYVLDEEVERVMNRNSFSKISRKILRAIRLKVKVVYKMVNTFNEPETISEAYLFLSKVYEHIGRIEKSITSLKAHTHSSELSFLFAYGERLMNLVETHLRFIRYIFPHSTPLDTAIRSYVFRDIYLFAVYKDFIKCIQKIPTFYELATSYLDQAESLNFRKAIISSHLAPDTKKYILSWYDITVADIRRAQSRAREFLSDIEYCENECARFIDEPDFTFFYNKERGLFHIGYNAAFGKIDSATYNFLASESNSISFVSILKNQISSKNWFYLGRKFIRSGQGIALVSWGGSLFEYLTPLLFFKTHPESLLGKTALTAIRTHQSDARREGTPWGMGESAYYAFDSVKHYQYQVFGSAKLGLKRGLSDHHVIAPYTSILALSVALRKAVDNIKNLISLGAKGNYGLYDAIDYMDERRVRISEPLPIKIYYAHHQGFVMLGLHNILLKNTIQEYFHNDPRVEALEILLEEKMPTSIDARFLSKPVRMSLAVASTSRDTGFESKRYIPAKIRIPRYALISNGSYSIGISNSGAGWSNYKGVSLTRSRHDGIIEEYGSYIFVKDEKTGMVWSPTIHPLSREAQKQKIIFFENKAEFFSSMGNIASRLEVTVDPQNPVEVRQLTMTNNGSERVKLQVASYGEVSLALNLQDVQHPKYHKLLVASEFLEEYDTLIYSRPHPEDRLKKIYFSHTLVQGVFEKAPIFPCVEREKFIGQYGSLSEPIIFNSNITDSGVKEYSLDPIFSLRHTIDLKAGESVHFSFVNCASESREELIRLIKQYKKPRMLANLFARAEKESAMTTKKLNITQEMAVVYQELASVVLGGKMQTTVSHAPETRLPYIHFLWHHGISGNNPLVMIAIKDTEDLQMIQYALSCHAYWKHKGLNIDIVIFNQEPASYIKFLDDEIDFLIRQKRIAEADGKKSAVYHVKSDLMTNEERKALLFAAKVIIDSKTGSFKKQVSNFLFSKNLKFPEKLSALARHSKISPKTALRGALPKNLLFTNSFGGFDEINSEYAMHISSNNMPPAPWTNIISNENFGTIITEAGSANTWAVDSYDNRITSWQNDSLVFKSPEIVYIRDKETGEIWNPTPFPVPTDEPFIVRHGKGYTIFEHNHSGIEHSFEIFVPRSEKIKISRLKIKNKTKIKRNLSVTSYLETVMGISIDPSNSRDFLQFSKNRATGALLIRNMFRNNFHNSIAFADINGGSYKVSTNREEFLGRYGSYSSPEALSRVSLSDEITHGSEGCAVLESVIKLDPDEEKEIIIILGETESESEVERMIIKYRSIKNVKAEREKIRSFWSSVSSKIQIESPDKKLDIMFNQNLLYQVLSSRLMAKTGFDQPGGAYGFRDQLQDIISLVWSNPGRVRSFILKAAMHQFKEGDAMNWWHDHNNFGIRNVLSDHQLWLVYAITEYISITGDKDILDELIPYLEGHDVNFTYQREWAGIPDLSNEKDTLYEHSIRALEKSLVFGKHNLPLIGMSDWNDGLSRVGILGKGESVWLGWFLIYLLEKIIPYVEERNDTLRLSRYKLAIDNLVKALDKNAWDGRWYKRAFLDNGVALGSHKLKEFKIDSLSQSWSVLSKKGNPEKVSKAIHSGLSYLYNGKSMKIIAPPLKMSLFDPGYIKDYPPGVRENGSQYNHAALFMAQALFILGESDTAKKIIDLVNPITHSDSHKKALVYRAQPNVVASDIYTNPSFEGRGGWTWYTGSAATMYKTIIQFMFGFNKKGDSLSFSPSLPSDWTSCAITYHYGNSLYHINIEKPAGIHNTVMEVYENNVKIKDKTIKLVDDSQEHFIKVVLS</sequence>
<dbReference type="PANTHER" id="PTHR37469:SF2">
    <property type="entry name" value="CELLOBIONIC ACID PHOSPHORYLASE"/>
    <property type="match status" value="1"/>
</dbReference>
<dbReference type="Pfam" id="PF06165">
    <property type="entry name" value="GH94_b-supersand"/>
    <property type="match status" value="2"/>
</dbReference>
<organism evidence="7 8">
    <name type="scientific">Candidatus Nomurabacteria bacterium RIFCSPHIGHO2_01_FULL_42_16</name>
    <dbReference type="NCBI Taxonomy" id="1801743"/>
    <lineage>
        <taxon>Bacteria</taxon>
        <taxon>Candidatus Nomuraibacteriota</taxon>
    </lineage>
</organism>
<keyword evidence="1" id="KW-0328">Glycosyltransferase</keyword>
<dbReference type="EMBL" id="MFTT01000036">
    <property type="protein sequence ID" value="OGI68957.1"/>
    <property type="molecule type" value="Genomic_DNA"/>
</dbReference>
<reference evidence="7 8" key="1">
    <citation type="journal article" date="2016" name="Nat. Commun.">
        <title>Thousands of microbial genomes shed light on interconnected biogeochemical processes in an aquifer system.</title>
        <authorList>
            <person name="Anantharaman K."/>
            <person name="Brown C.T."/>
            <person name="Hug L.A."/>
            <person name="Sharon I."/>
            <person name="Castelle C.J."/>
            <person name="Probst A.J."/>
            <person name="Thomas B.C."/>
            <person name="Singh A."/>
            <person name="Wilkins M.J."/>
            <person name="Karaoz U."/>
            <person name="Brodie E.L."/>
            <person name="Williams K.H."/>
            <person name="Hubbard S.S."/>
            <person name="Banfield J.F."/>
        </authorList>
    </citation>
    <scope>NUCLEOTIDE SEQUENCE [LARGE SCALE GENOMIC DNA]</scope>
</reference>
<dbReference type="InterPro" id="IPR019282">
    <property type="entry name" value="Glycoamylase-like_cons_dom"/>
</dbReference>
<dbReference type="Pfam" id="PF17167">
    <property type="entry name" value="Glyco_hydro_94"/>
    <property type="match status" value="1"/>
</dbReference>
<feature type="domain" description="Glycosyl hydrolase 94 supersandwich" evidence="4">
    <location>
        <begin position="2125"/>
        <end position="2395"/>
    </location>
</feature>
<dbReference type="InterPro" id="IPR010383">
    <property type="entry name" value="Glyco_hydrolase_94_b-supersand"/>
</dbReference>
<dbReference type="InterPro" id="IPR037824">
    <property type="entry name" value="GH94N_2_NdvB"/>
</dbReference>
<feature type="transmembrane region" description="Helical" evidence="3">
    <location>
        <begin position="817"/>
        <end position="838"/>
    </location>
</feature>
<feature type="transmembrane region" description="Helical" evidence="3">
    <location>
        <begin position="858"/>
        <end position="888"/>
    </location>
</feature>
<name>A0A1F6VH13_9BACT</name>
<keyword evidence="3" id="KW-1133">Transmembrane helix</keyword>
<feature type="transmembrane region" description="Helical" evidence="3">
    <location>
        <begin position="414"/>
        <end position="440"/>
    </location>
</feature>
<dbReference type="Pfam" id="PF10091">
    <property type="entry name" value="Glycoamylase"/>
    <property type="match status" value="1"/>
</dbReference>
<dbReference type="STRING" id="1801743.A2824_02845"/>
<accession>A0A1F6VH13</accession>
<dbReference type="GO" id="GO:0030246">
    <property type="term" value="F:carbohydrate binding"/>
    <property type="evidence" value="ECO:0007669"/>
    <property type="project" value="InterPro"/>
</dbReference>
<evidence type="ECO:0000259" key="6">
    <source>
        <dbReference type="Pfam" id="PF17167"/>
    </source>
</evidence>
<dbReference type="SUPFAM" id="SSF74650">
    <property type="entry name" value="Galactose mutarotase-like"/>
    <property type="match status" value="2"/>
</dbReference>
<proteinExistence type="predicted"/>
<dbReference type="Gene3D" id="2.70.98.40">
    <property type="entry name" value="Glycoside hydrolase, family 65, N-terminal domain"/>
    <property type="match status" value="2"/>
</dbReference>
<evidence type="ECO:0000256" key="1">
    <source>
        <dbReference type="ARBA" id="ARBA00022676"/>
    </source>
</evidence>
<feature type="transmembrane region" description="Helical" evidence="3">
    <location>
        <begin position="792"/>
        <end position="810"/>
    </location>
</feature>
<dbReference type="CDD" id="cd11756">
    <property type="entry name" value="GH94N_ChvB_NdvB_1_like"/>
    <property type="match status" value="1"/>
</dbReference>
<gene>
    <name evidence="7" type="ORF">A2824_02845</name>
</gene>
<feature type="domain" description="Glycosyl hydrolase 94 catalytic" evidence="6">
    <location>
        <begin position="2409"/>
        <end position="2832"/>
    </location>
</feature>
<keyword evidence="2" id="KW-0808">Transferase</keyword>
<dbReference type="Gene3D" id="2.60.420.10">
    <property type="entry name" value="Maltose phosphorylase, domain 3"/>
    <property type="match status" value="1"/>
</dbReference>
<keyword evidence="3" id="KW-0812">Transmembrane</keyword>
<dbReference type="InterPro" id="IPR012341">
    <property type="entry name" value="6hp_glycosidase-like_sf"/>
</dbReference>
<evidence type="ECO:0000259" key="5">
    <source>
        <dbReference type="Pfam" id="PF10091"/>
    </source>
</evidence>
<evidence type="ECO:0000313" key="8">
    <source>
        <dbReference type="Proteomes" id="UP000178059"/>
    </source>
</evidence>
<dbReference type="GO" id="GO:0016757">
    <property type="term" value="F:glycosyltransferase activity"/>
    <property type="evidence" value="ECO:0007669"/>
    <property type="project" value="UniProtKB-KW"/>
</dbReference>
<dbReference type="SUPFAM" id="SSF48208">
    <property type="entry name" value="Six-hairpin glycosidases"/>
    <property type="match status" value="1"/>
</dbReference>
<dbReference type="Proteomes" id="UP000178059">
    <property type="component" value="Unassembled WGS sequence"/>
</dbReference>